<feature type="transmembrane region" description="Helical" evidence="8">
    <location>
        <begin position="354"/>
        <end position="377"/>
    </location>
</feature>
<evidence type="ECO:0000256" key="3">
    <source>
        <dbReference type="ARBA" id="ARBA00022448"/>
    </source>
</evidence>
<organism evidence="9 10">
    <name type="scientific">Georgenia halophila</name>
    <dbReference type="NCBI Taxonomy" id="620889"/>
    <lineage>
        <taxon>Bacteria</taxon>
        <taxon>Bacillati</taxon>
        <taxon>Actinomycetota</taxon>
        <taxon>Actinomycetes</taxon>
        <taxon>Micrococcales</taxon>
        <taxon>Bogoriellaceae</taxon>
        <taxon>Georgenia</taxon>
    </lineage>
</organism>
<feature type="transmembrane region" description="Helical" evidence="8">
    <location>
        <begin position="188"/>
        <end position="209"/>
    </location>
</feature>
<protein>
    <submittedName>
        <fullName evidence="9">Alanine/glycine:cation symporter family protein</fullName>
    </submittedName>
</protein>
<gene>
    <name evidence="9" type="ORF">GCM10023169_35840</name>
</gene>
<reference evidence="10" key="1">
    <citation type="journal article" date="2019" name="Int. J. Syst. Evol. Microbiol.">
        <title>The Global Catalogue of Microorganisms (GCM) 10K type strain sequencing project: providing services to taxonomists for standard genome sequencing and annotation.</title>
        <authorList>
            <consortium name="The Broad Institute Genomics Platform"/>
            <consortium name="The Broad Institute Genome Sequencing Center for Infectious Disease"/>
            <person name="Wu L."/>
            <person name="Ma J."/>
        </authorList>
    </citation>
    <scope>NUCLEOTIDE SEQUENCE [LARGE SCALE GENOMIC DNA]</scope>
    <source>
        <strain evidence="10">JCM 17810</strain>
    </source>
</reference>
<keyword evidence="6 8" id="KW-1133">Transmembrane helix</keyword>
<evidence type="ECO:0000256" key="2">
    <source>
        <dbReference type="ARBA" id="ARBA00009261"/>
    </source>
</evidence>
<keyword evidence="4 8" id="KW-1003">Cell membrane</keyword>
<evidence type="ECO:0000256" key="1">
    <source>
        <dbReference type="ARBA" id="ARBA00004651"/>
    </source>
</evidence>
<evidence type="ECO:0000256" key="8">
    <source>
        <dbReference type="RuleBase" id="RU363064"/>
    </source>
</evidence>
<dbReference type="NCBIfam" id="TIGR00835">
    <property type="entry name" value="agcS"/>
    <property type="match status" value="1"/>
</dbReference>
<dbReference type="Pfam" id="PF01235">
    <property type="entry name" value="Na_Ala_symp"/>
    <property type="match status" value="1"/>
</dbReference>
<dbReference type="PRINTS" id="PR00175">
    <property type="entry name" value="NAALASMPORT"/>
</dbReference>
<evidence type="ECO:0000256" key="6">
    <source>
        <dbReference type="ARBA" id="ARBA00022989"/>
    </source>
</evidence>
<dbReference type="PANTHER" id="PTHR30330:SF1">
    <property type="entry name" value="AMINO-ACID CARRIER PROTEIN ALST"/>
    <property type="match status" value="1"/>
</dbReference>
<comment type="similarity">
    <text evidence="2 8">Belongs to the alanine or glycine:cation symporter (AGCS) (TC 2.A.25) family.</text>
</comment>
<keyword evidence="8" id="KW-0769">Symport</keyword>
<evidence type="ECO:0000256" key="4">
    <source>
        <dbReference type="ARBA" id="ARBA00022475"/>
    </source>
</evidence>
<comment type="caution">
    <text evidence="9">The sequence shown here is derived from an EMBL/GenBank/DDBJ whole genome shotgun (WGS) entry which is preliminary data.</text>
</comment>
<dbReference type="Gene3D" id="1.20.1740.10">
    <property type="entry name" value="Amino acid/polyamine transporter I"/>
    <property type="match status" value="1"/>
</dbReference>
<name>A0ABP8LN14_9MICO</name>
<comment type="subcellular location">
    <subcellularLocation>
        <location evidence="1 8">Cell membrane</location>
        <topology evidence="1 8">Multi-pass membrane protein</topology>
    </subcellularLocation>
</comment>
<proteinExistence type="inferred from homology"/>
<dbReference type="EMBL" id="BAABGN010000013">
    <property type="protein sequence ID" value="GAA4431374.1"/>
    <property type="molecule type" value="Genomic_DNA"/>
</dbReference>
<feature type="transmembrane region" description="Helical" evidence="8">
    <location>
        <begin position="397"/>
        <end position="418"/>
    </location>
</feature>
<evidence type="ECO:0000256" key="5">
    <source>
        <dbReference type="ARBA" id="ARBA00022692"/>
    </source>
</evidence>
<dbReference type="RefSeq" id="WP_345218042.1">
    <property type="nucleotide sequence ID" value="NZ_BAABGN010000013.1"/>
</dbReference>
<sequence>MSMESFNEGLAGFNNDLWLYLIVPVIAILSLYFTIRSGAVQIRLLPDMLRAIVAKPVQERGRGKPVSSFQAFAISAAARIGTGNIVGVATAIALGGPGAIFWMWLMGTLVGAASFVEATLAQVYKVKDGPDYRGGPAYYMERGLGARWMGLLFAVVILVTFSAVFNSVQSNTIAGALGTSVQTAFGETPAWLAPVVGAVLVAFVAAVIFGGLHRIAHTAQLLVPFMVIIYVVLGVIVVVLNLDRVPGVLAMIVEHAFGLRELAGAGIGTAISQGVRRGMFSNEAGLGSAPNAAATATVTHPVKQGLVQTLGVYVDTLIVCSITAFIVLVSDPQYGENQGPTMTQRALEDNLGSWSLHVLTVVILLIAFTSVLGNYYYGESNIRFLSRRRGVMTGYRIAFLVIAFLGAIGSVQLVWTLADTTMAVMALVNLAAIAPLSTVAFRVLRDFTRQRKQGRDPVFTRDLLPDVRGIECWEPAERERETVRD</sequence>
<evidence type="ECO:0000313" key="10">
    <source>
        <dbReference type="Proteomes" id="UP001500622"/>
    </source>
</evidence>
<evidence type="ECO:0000256" key="7">
    <source>
        <dbReference type="ARBA" id="ARBA00023136"/>
    </source>
</evidence>
<dbReference type="Proteomes" id="UP001500622">
    <property type="component" value="Unassembled WGS sequence"/>
</dbReference>
<feature type="transmembrane region" description="Helical" evidence="8">
    <location>
        <begin position="221"/>
        <end position="242"/>
    </location>
</feature>
<evidence type="ECO:0000313" key="9">
    <source>
        <dbReference type="EMBL" id="GAA4431374.1"/>
    </source>
</evidence>
<feature type="transmembrane region" description="Helical" evidence="8">
    <location>
        <begin position="17"/>
        <end position="35"/>
    </location>
</feature>
<keyword evidence="10" id="KW-1185">Reference proteome</keyword>
<keyword evidence="5 8" id="KW-0812">Transmembrane</keyword>
<keyword evidence="7 8" id="KW-0472">Membrane</keyword>
<feature type="transmembrane region" description="Helical" evidence="8">
    <location>
        <begin position="145"/>
        <end position="168"/>
    </location>
</feature>
<accession>A0ABP8LN14</accession>
<dbReference type="InterPro" id="IPR001463">
    <property type="entry name" value="Na/Ala_symport"/>
</dbReference>
<dbReference type="PANTHER" id="PTHR30330">
    <property type="entry name" value="AGSS FAMILY TRANSPORTER, SODIUM-ALANINE"/>
    <property type="match status" value="1"/>
</dbReference>
<feature type="transmembrane region" description="Helical" evidence="8">
    <location>
        <begin position="424"/>
        <end position="444"/>
    </location>
</feature>
<keyword evidence="3 8" id="KW-0813">Transport</keyword>
<feature type="transmembrane region" description="Helical" evidence="8">
    <location>
        <begin position="310"/>
        <end position="330"/>
    </location>
</feature>